<evidence type="ECO:0000313" key="2">
    <source>
        <dbReference type="Proteomes" id="UP000192380"/>
    </source>
</evidence>
<protein>
    <submittedName>
        <fullName evidence="1">Uncharacterized protein</fullName>
    </submittedName>
</protein>
<accession>A0ABM6K3P1</accession>
<gene>
    <name evidence="1" type="ORF">DSJ_05565</name>
</gene>
<reference evidence="1 2" key="1">
    <citation type="submission" date="2016-10" db="EMBL/GenBank/DDBJ databases">
        <title>Complete Genome Assembly of Pantoea stewartii subsp. stewartii DC283, a Corn Pathogen.</title>
        <authorList>
            <person name="Duong D.A."/>
            <person name="Stevens A.M."/>
            <person name="Jensen R.V."/>
        </authorList>
    </citation>
    <scope>NUCLEOTIDE SEQUENCE [LARGE SCALE GENOMIC DNA]</scope>
    <source>
        <strain evidence="1 2">DC283</strain>
    </source>
</reference>
<sequence>MHTPYSPMKVGSVTLPFLWQRKAWLLPDNTLTTNPIKAQLAAERQDRKLKLLVAALSLTAA</sequence>
<dbReference type="RefSeq" id="WP_044241224.1">
    <property type="nucleotide sequence ID" value="NZ_AHIE01000001.1"/>
</dbReference>
<evidence type="ECO:0000313" key="1">
    <source>
        <dbReference type="EMBL" id="ARF48853.1"/>
    </source>
</evidence>
<proteinExistence type="predicted"/>
<dbReference type="Pfam" id="PF07026">
    <property type="entry name" value="DUF1317"/>
    <property type="match status" value="1"/>
</dbReference>
<dbReference type="InterPro" id="IPR009750">
    <property type="entry name" value="DUF1317"/>
</dbReference>
<organism evidence="1 2">
    <name type="scientific">Pantoea stewartii subsp. stewartii DC283</name>
    <dbReference type="NCBI Taxonomy" id="660596"/>
    <lineage>
        <taxon>Bacteria</taxon>
        <taxon>Pseudomonadati</taxon>
        <taxon>Pseudomonadota</taxon>
        <taxon>Gammaproteobacteria</taxon>
        <taxon>Enterobacterales</taxon>
        <taxon>Erwiniaceae</taxon>
        <taxon>Pantoea</taxon>
    </lineage>
</organism>
<name>A0ABM6K3P1_PANSE</name>
<keyword evidence="2" id="KW-1185">Reference proteome</keyword>
<dbReference type="Proteomes" id="UP000192380">
    <property type="component" value="Chromosome"/>
</dbReference>
<dbReference type="EMBL" id="CP017581">
    <property type="protein sequence ID" value="ARF48853.1"/>
    <property type="molecule type" value="Genomic_DNA"/>
</dbReference>